<comment type="caution">
    <text evidence="1">The sequence shown here is derived from an EMBL/GenBank/DDBJ whole genome shotgun (WGS) entry which is preliminary data.</text>
</comment>
<reference evidence="1 2" key="1">
    <citation type="journal article" date="2019" name="Int. J. Syst. Evol. Microbiol.">
        <title>The Global Catalogue of Microorganisms (GCM) 10K type strain sequencing project: providing services to taxonomists for standard genome sequencing and annotation.</title>
        <authorList>
            <consortium name="The Broad Institute Genomics Platform"/>
            <consortium name="The Broad Institute Genome Sequencing Center for Infectious Disease"/>
            <person name="Wu L."/>
            <person name="Ma J."/>
        </authorList>
    </citation>
    <scope>NUCLEOTIDE SEQUENCE [LARGE SCALE GENOMIC DNA]</scope>
    <source>
        <strain evidence="1 2">JCM 12662</strain>
    </source>
</reference>
<gene>
    <name evidence="1" type="ORF">GCM10008932_14030</name>
</gene>
<dbReference type="Gene3D" id="3.40.50.880">
    <property type="match status" value="1"/>
</dbReference>
<dbReference type="Proteomes" id="UP001501166">
    <property type="component" value="Unassembled WGS sequence"/>
</dbReference>
<dbReference type="SUPFAM" id="SSF52317">
    <property type="entry name" value="Class I glutamine amidotransferase-like"/>
    <property type="match status" value="1"/>
</dbReference>
<dbReference type="InterPro" id="IPR029062">
    <property type="entry name" value="Class_I_gatase-like"/>
</dbReference>
<dbReference type="InterPro" id="IPR011697">
    <property type="entry name" value="Peptidase_C26"/>
</dbReference>
<name>A0ABN0XFY4_9LACT</name>
<protein>
    <recommendedName>
        <fullName evidence="3">Gamma-glutamyl-gamma-aminobutyrate hydrolase</fullName>
    </recommendedName>
</protein>
<evidence type="ECO:0008006" key="3">
    <source>
        <dbReference type="Google" id="ProtNLM"/>
    </source>
</evidence>
<dbReference type="Pfam" id="PF07722">
    <property type="entry name" value="Peptidase_C26"/>
    <property type="match status" value="1"/>
</dbReference>
<dbReference type="RefSeq" id="WP_343755094.1">
    <property type="nucleotide sequence ID" value="NZ_BAAACW010000089.1"/>
</dbReference>
<organism evidence="1 2">
    <name type="scientific">Alkalibacterium iburiense</name>
    <dbReference type="NCBI Taxonomy" id="290589"/>
    <lineage>
        <taxon>Bacteria</taxon>
        <taxon>Bacillati</taxon>
        <taxon>Bacillota</taxon>
        <taxon>Bacilli</taxon>
        <taxon>Lactobacillales</taxon>
        <taxon>Carnobacteriaceae</taxon>
        <taxon>Alkalibacterium</taxon>
    </lineage>
</organism>
<keyword evidence="2" id="KW-1185">Reference proteome</keyword>
<proteinExistence type="predicted"/>
<evidence type="ECO:0000313" key="2">
    <source>
        <dbReference type="Proteomes" id="UP001501166"/>
    </source>
</evidence>
<sequence length="88" mass="9521">MLPLIGITGNTAYQENAAFPEPLHINYSPRDFSKAITEAGGLPVIIPINNPDLIKKYAEVIDGLVLAGGQDVSPHLYGAEKREVCFAR</sequence>
<accession>A0ABN0XFY4</accession>
<evidence type="ECO:0000313" key="1">
    <source>
        <dbReference type="EMBL" id="GAA0362719.1"/>
    </source>
</evidence>
<dbReference type="EMBL" id="BAAACW010000089">
    <property type="protein sequence ID" value="GAA0362719.1"/>
    <property type="molecule type" value="Genomic_DNA"/>
</dbReference>